<dbReference type="InterPro" id="IPR036770">
    <property type="entry name" value="Ankyrin_rpt-contain_sf"/>
</dbReference>
<dbReference type="SMART" id="SM00248">
    <property type="entry name" value="ANK"/>
    <property type="match status" value="2"/>
</dbReference>
<dbReference type="EnsemblPlants" id="EMT25182">
    <property type="protein sequence ID" value="EMT25182"/>
    <property type="gene ID" value="F775_04881"/>
</dbReference>
<accession>M8CDH1</accession>
<dbReference type="GO" id="GO:0016567">
    <property type="term" value="P:protein ubiquitination"/>
    <property type="evidence" value="ECO:0007669"/>
    <property type="project" value="TreeGrafter"/>
</dbReference>
<organism evidence="4">
    <name type="scientific">Aegilops tauschii</name>
    <name type="common">Tausch's goatgrass</name>
    <name type="synonym">Aegilops squarrosa</name>
    <dbReference type="NCBI Taxonomy" id="37682"/>
    <lineage>
        <taxon>Eukaryota</taxon>
        <taxon>Viridiplantae</taxon>
        <taxon>Streptophyta</taxon>
        <taxon>Embryophyta</taxon>
        <taxon>Tracheophyta</taxon>
        <taxon>Spermatophyta</taxon>
        <taxon>Magnoliopsida</taxon>
        <taxon>Liliopsida</taxon>
        <taxon>Poales</taxon>
        <taxon>Poaceae</taxon>
        <taxon>BOP clade</taxon>
        <taxon>Pooideae</taxon>
        <taxon>Triticodae</taxon>
        <taxon>Triticeae</taxon>
        <taxon>Triticinae</taxon>
        <taxon>Aegilops</taxon>
    </lineage>
</organism>
<dbReference type="AlphaFoldDB" id="M8CDH1"/>
<dbReference type="PROSITE" id="PS50297">
    <property type="entry name" value="ANK_REP_REGION"/>
    <property type="match status" value="1"/>
</dbReference>
<proteinExistence type="inferred from homology"/>
<dbReference type="Gene3D" id="1.25.40.20">
    <property type="entry name" value="Ankyrin repeat-containing domain"/>
    <property type="match status" value="1"/>
</dbReference>
<evidence type="ECO:0000256" key="2">
    <source>
        <dbReference type="ARBA" id="ARBA00022737"/>
    </source>
</evidence>
<dbReference type="PANTHER" id="PTHR24136:SF40">
    <property type="entry name" value="GENOME ASSEMBLY, CHROMOSOME: II"/>
    <property type="match status" value="1"/>
</dbReference>
<dbReference type="InterPro" id="IPR051573">
    <property type="entry name" value="Ankyrin-SOCS_box_domain"/>
</dbReference>
<evidence type="ECO:0000256" key="3">
    <source>
        <dbReference type="ARBA" id="ARBA00023043"/>
    </source>
</evidence>
<dbReference type="Pfam" id="PF00023">
    <property type="entry name" value="Ank"/>
    <property type="match status" value="1"/>
</dbReference>
<reference evidence="4" key="1">
    <citation type="submission" date="2015-06" db="UniProtKB">
        <authorList>
            <consortium name="EnsemblPlants"/>
        </authorList>
    </citation>
    <scope>IDENTIFICATION</scope>
</reference>
<evidence type="ECO:0000313" key="4">
    <source>
        <dbReference type="EnsemblPlants" id="EMT25182"/>
    </source>
</evidence>
<dbReference type="PANTHER" id="PTHR24136">
    <property type="entry name" value="SOWAH (DROSOPHILA) HOMOLOG"/>
    <property type="match status" value="1"/>
</dbReference>
<dbReference type="SUPFAM" id="SSF48403">
    <property type="entry name" value="Ankyrin repeat"/>
    <property type="match status" value="1"/>
</dbReference>
<evidence type="ECO:0000256" key="1">
    <source>
        <dbReference type="ARBA" id="ARBA00005949"/>
    </source>
</evidence>
<dbReference type="PROSITE" id="PS50088">
    <property type="entry name" value="ANK_REPEAT"/>
    <property type="match status" value="1"/>
</dbReference>
<keyword evidence="2" id="KW-0677">Repeat</keyword>
<name>M8CDH1_AEGTA</name>
<keyword evidence="3" id="KW-0040">ANK repeat</keyword>
<protein>
    <submittedName>
        <fullName evidence="4">Uncharacterized protein</fullName>
    </submittedName>
</protein>
<dbReference type="GO" id="GO:0045732">
    <property type="term" value="P:positive regulation of protein catabolic process"/>
    <property type="evidence" value="ECO:0007669"/>
    <property type="project" value="TreeGrafter"/>
</dbReference>
<sequence>MATFVKRLQASVCSSWRAGPIAHVPDPCISLCFSDPRSILDGTHFISGSSGFISVALVENRRMNLKFEAPWKKELVALGKANVNGEDKTITIRNDYPDYPVPYFQVTEGFNLRKVKEFMLERNVKIAKSIANDIIIPDPAPQWVADNFLDKYAELEPILVKDSARCFLQLFQNCRGRGMSSDLTITAQTLTFIVSFNALRCAKVVLEGMAPELYGMHANPNCINKYGYFPLHEAAERFSLDMIKLLLRHGASPNKIFLDTTRLLAAKTNNLLQELWNYIEDGKIMQSAILLLAAQEQIRGGSSSKMNGSSKKNGFDILSKCVMRLSIALKWEKGSHGMAQELLEERKTLTDCAWLLVDVISHAGEDLSAYIQAHSAVLHLAYKIQVLQETLTELQNEGEAQGAVMEIKFVTIFATCFYPHFLGCVAGPAERRTKRVPHAEVFQHVSSVLEDYGFCPTGDLMDTINLQPYNCRKSNGESCKGLTDANMAVMESANLDAADDKALRKKVGGGWDPTYTKRSFFPYWRSVLQARFPLKVYPAYASSDRMAGLRGQLHVTLSNKMAHGPTPTPNHKLGPMRRISPLTSNNQPRRCFVTAATGAFRLLKVLK</sequence>
<dbReference type="InterPro" id="IPR002110">
    <property type="entry name" value="Ankyrin_rpt"/>
</dbReference>
<comment type="similarity">
    <text evidence="1">Belongs to the ankyrin SOCS box (ASB) family.</text>
</comment>